<protein>
    <submittedName>
        <fullName evidence="1">Uncharacterized protein</fullName>
    </submittedName>
</protein>
<evidence type="ECO:0000313" key="1">
    <source>
        <dbReference type="EMBL" id="QKU34840.1"/>
    </source>
</evidence>
<proteinExistence type="predicted"/>
<accession>A0A6N1NKP3</accession>
<reference evidence="1" key="2">
    <citation type="journal article" date="2018" name="Nat. Commun.">
        <title>Tailed giant Tupanvirus possesses the most complete translational apparatus of the known virosphere.</title>
        <authorList>
            <person name="Abrahao J."/>
            <person name="Silva L."/>
            <person name="Silva L.S."/>
            <person name="Khalil J.Y.B."/>
            <person name="Rodrigues R."/>
            <person name="Arantes T."/>
            <person name="Assis F."/>
            <person name="Boratto P."/>
            <person name="Andrade M."/>
            <person name="Kroon E.G."/>
            <person name="Ribeiro B."/>
            <person name="Bergier I."/>
            <person name="Seligmann H."/>
            <person name="Ghigo E."/>
            <person name="Colson P."/>
            <person name="Levasseur A."/>
            <person name="Kroemer G."/>
            <person name="Raoult D."/>
            <person name="La Scola B."/>
        </authorList>
    </citation>
    <scope>NUCLEOTIDE SEQUENCE [LARGE SCALE GENOMIC DNA]</scope>
    <source>
        <strain evidence="1">Soda lake</strain>
    </source>
</reference>
<organism evidence="1">
    <name type="scientific">Tupanvirus soda lake</name>
    <dbReference type="NCBI Taxonomy" id="2126985"/>
    <lineage>
        <taxon>Viruses</taxon>
        <taxon>Varidnaviria</taxon>
        <taxon>Bamfordvirae</taxon>
        <taxon>Nucleocytoviricota</taxon>
        <taxon>Megaviricetes</taxon>
        <taxon>Imitervirales</taxon>
        <taxon>Mimiviridae</taxon>
        <taxon>Megamimivirinae</taxon>
        <taxon>Tupanvirus</taxon>
        <taxon>Tupanvirus salinum</taxon>
    </lineage>
</organism>
<dbReference type="KEGG" id="vg:80518256"/>
<dbReference type="RefSeq" id="YP_010781492.1">
    <property type="nucleotide sequence ID" value="NC_075039.1"/>
</dbReference>
<name>A0A6N1NKP3_9VIRU</name>
<reference evidence="1" key="1">
    <citation type="submission" date="2017-01" db="EMBL/GenBank/DDBJ databases">
        <authorList>
            <person name="Assis F.L."/>
            <person name="Abrahao J.S."/>
            <person name="Silva L."/>
            <person name="Khalil J.B."/>
            <person name="Rodrigues R."/>
            <person name="Silva L.S."/>
            <person name="Arantes T."/>
            <person name="Boratto P."/>
            <person name="Andrade M."/>
            <person name="Kroon E.G."/>
            <person name="Ribeiro B."/>
            <person name="Bergier I."/>
            <person name="Seligmann H."/>
            <person name="Ghigo E."/>
            <person name="Colson P."/>
            <person name="Levasseur A."/>
            <person name="Raoult D."/>
            <person name="Scola B.L."/>
        </authorList>
    </citation>
    <scope>NUCLEOTIDE SEQUENCE</scope>
    <source>
        <strain evidence="1">Soda lake</strain>
    </source>
</reference>
<sequence>MENIPSVTIFSDVSLFKRWLTNLDSFVTLTLANQNPLVVVYFRNKMTEFLKLVAEFGKHAPVESCLQFYNNMLARQDFDFIRIHNSIIQAYVAAEVKAYQELITKQIEETKLQQILEALKNLSLCLEEMEAEHYSEVAVTLPAVTLFTPSTSPAIPFPVVQPESPAPSQRRNFVVDGMNILARILDAINGTLEDLGFMSENRSVKQHQFNSDVDNMRAFEYAKLFFSKAVPSGSHIIFVLKEFGSSEQWKSFLKDFADTFLDKTNSLPHSYELCVALPEYRGDGECDDRLVARLAILNDAHIISNDKYRSMSDHWDNDSTYYCYGDKSQINTVPTVYGINKGLGIPNLNAVPRIDYKFWVGPKNVFTGLSELCMSSTEVAAY</sequence>
<dbReference type="EMBL" id="KY523104">
    <property type="protein sequence ID" value="QKU34840.1"/>
    <property type="molecule type" value="Genomic_DNA"/>
</dbReference>
<dbReference type="GeneID" id="80518256"/>